<dbReference type="RefSeq" id="XP_012197120.1">
    <property type="nucleotide sequence ID" value="XM_012341730.1"/>
</dbReference>
<evidence type="ECO:0000313" key="1">
    <source>
        <dbReference type="EMBL" id="KDO31921.1"/>
    </source>
</evidence>
<accession>A0A067CZG8</accession>
<keyword evidence="2" id="KW-1185">Reference proteome</keyword>
<dbReference type="GeneID" id="24125666"/>
<reference evidence="1 2" key="1">
    <citation type="journal article" date="2013" name="PLoS Genet.">
        <title>Distinctive expansion of potential virulence genes in the genome of the oomycete fish pathogen Saprolegnia parasitica.</title>
        <authorList>
            <person name="Jiang R.H."/>
            <person name="de Bruijn I."/>
            <person name="Haas B.J."/>
            <person name="Belmonte R."/>
            <person name="Lobach L."/>
            <person name="Christie J."/>
            <person name="van den Ackerveken G."/>
            <person name="Bottin A."/>
            <person name="Bulone V."/>
            <person name="Diaz-Moreno S.M."/>
            <person name="Dumas B."/>
            <person name="Fan L."/>
            <person name="Gaulin E."/>
            <person name="Govers F."/>
            <person name="Grenville-Briggs L.J."/>
            <person name="Horner N.R."/>
            <person name="Levin J.Z."/>
            <person name="Mammella M."/>
            <person name="Meijer H.J."/>
            <person name="Morris P."/>
            <person name="Nusbaum C."/>
            <person name="Oome S."/>
            <person name="Phillips A.J."/>
            <person name="van Rooyen D."/>
            <person name="Rzeszutek E."/>
            <person name="Saraiva M."/>
            <person name="Secombes C.J."/>
            <person name="Seidl M.F."/>
            <person name="Snel B."/>
            <person name="Stassen J.H."/>
            <person name="Sykes S."/>
            <person name="Tripathy S."/>
            <person name="van den Berg H."/>
            <person name="Vega-Arreguin J.C."/>
            <person name="Wawra S."/>
            <person name="Young S.K."/>
            <person name="Zeng Q."/>
            <person name="Dieguez-Uribeondo J."/>
            <person name="Russ C."/>
            <person name="Tyler B.M."/>
            <person name="van West P."/>
        </authorList>
    </citation>
    <scope>NUCLEOTIDE SEQUENCE [LARGE SCALE GENOMIC DNA]</scope>
    <source>
        <strain evidence="1 2">CBS 223.65</strain>
    </source>
</reference>
<evidence type="ECO:0000313" key="2">
    <source>
        <dbReference type="Proteomes" id="UP000030745"/>
    </source>
</evidence>
<dbReference type="VEuPathDB" id="FungiDB:SPRG_03137"/>
<sequence>MLRSHPGPLFDQQFATCVLLIIARDCASSVTLAVPITSNFNPSPRSPKTQEQLSQVDLPMLRAIGSQGQ</sequence>
<protein>
    <submittedName>
        <fullName evidence="1">Uncharacterized protein</fullName>
    </submittedName>
</protein>
<organism evidence="1 2">
    <name type="scientific">Saprolegnia parasitica (strain CBS 223.65)</name>
    <dbReference type="NCBI Taxonomy" id="695850"/>
    <lineage>
        <taxon>Eukaryota</taxon>
        <taxon>Sar</taxon>
        <taxon>Stramenopiles</taxon>
        <taxon>Oomycota</taxon>
        <taxon>Saprolegniomycetes</taxon>
        <taxon>Saprolegniales</taxon>
        <taxon>Saprolegniaceae</taxon>
        <taxon>Saprolegnia</taxon>
    </lineage>
</organism>
<dbReference type="AlphaFoldDB" id="A0A067CZG8"/>
<dbReference type="Proteomes" id="UP000030745">
    <property type="component" value="Unassembled WGS sequence"/>
</dbReference>
<dbReference type="KEGG" id="spar:SPRG_03137"/>
<proteinExistence type="predicted"/>
<gene>
    <name evidence="1" type="ORF">SPRG_03137</name>
</gene>
<dbReference type="EMBL" id="KK583196">
    <property type="protein sequence ID" value="KDO31921.1"/>
    <property type="molecule type" value="Genomic_DNA"/>
</dbReference>
<name>A0A067CZG8_SAPPC</name>